<proteinExistence type="predicted"/>
<dbReference type="RefSeq" id="WP_147254230.1">
    <property type="nucleotide sequence ID" value="NZ_VIWU01000001.1"/>
</dbReference>
<protein>
    <submittedName>
        <fullName evidence="2">Uncharacterized protein</fullName>
    </submittedName>
</protein>
<accession>A0A561SJ75</accession>
<gene>
    <name evidence="2" type="ORF">FHX44_11822</name>
</gene>
<organism evidence="2 3">
    <name type="scientific">Pseudonocardia hierapolitana</name>
    <dbReference type="NCBI Taxonomy" id="1128676"/>
    <lineage>
        <taxon>Bacteria</taxon>
        <taxon>Bacillati</taxon>
        <taxon>Actinomycetota</taxon>
        <taxon>Actinomycetes</taxon>
        <taxon>Pseudonocardiales</taxon>
        <taxon>Pseudonocardiaceae</taxon>
        <taxon>Pseudonocardia</taxon>
    </lineage>
</organism>
<dbReference type="Proteomes" id="UP000321261">
    <property type="component" value="Unassembled WGS sequence"/>
</dbReference>
<dbReference type="AlphaFoldDB" id="A0A561SJ75"/>
<evidence type="ECO:0000256" key="1">
    <source>
        <dbReference type="SAM" id="MobiDB-lite"/>
    </source>
</evidence>
<dbReference type="EMBL" id="VIWU01000001">
    <property type="protein sequence ID" value="TWF74938.1"/>
    <property type="molecule type" value="Genomic_DNA"/>
</dbReference>
<comment type="caution">
    <text evidence="2">The sequence shown here is derived from an EMBL/GenBank/DDBJ whole genome shotgun (WGS) entry which is preliminary data.</text>
</comment>
<feature type="compositionally biased region" description="Polar residues" evidence="1">
    <location>
        <begin position="53"/>
        <end position="79"/>
    </location>
</feature>
<evidence type="ECO:0000313" key="3">
    <source>
        <dbReference type="Proteomes" id="UP000321261"/>
    </source>
</evidence>
<keyword evidence="3" id="KW-1185">Reference proteome</keyword>
<feature type="region of interest" description="Disordered" evidence="1">
    <location>
        <begin position="51"/>
        <end position="84"/>
    </location>
</feature>
<sequence>MDDNSHLWIRKGREQLTQAEKVAPNMTAAERVQAAQAYALLAIATRLRGAASSPESRPAWSSCTRTDPKMTSLTTTSPDRLSHRRATDVPASFAMAACWSGVAPQAPRSGGRIRHSTGSTFSHCENASCVMSST</sequence>
<reference evidence="2 3" key="1">
    <citation type="submission" date="2019-06" db="EMBL/GenBank/DDBJ databases">
        <title>Sequencing the genomes of 1000 actinobacteria strains.</title>
        <authorList>
            <person name="Klenk H.-P."/>
        </authorList>
    </citation>
    <scope>NUCLEOTIDE SEQUENCE [LARGE SCALE GENOMIC DNA]</scope>
    <source>
        <strain evidence="2 3">DSM 45671</strain>
    </source>
</reference>
<name>A0A561SJ75_9PSEU</name>
<evidence type="ECO:0000313" key="2">
    <source>
        <dbReference type="EMBL" id="TWF74938.1"/>
    </source>
</evidence>